<evidence type="ECO:0000313" key="1">
    <source>
        <dbReference type="EMBL" id="KAL1837038.1"/>
    </source>
</evidence>
<dbReference type="EMBL" id="JAZHXJ010002719">
    <property type="protein sequence ID" value="KAL1837038.1"/>
    <property type="molecule type" value="Genomic_DNA"/>
</dbReference>
<dbReference type="Proteomes" id="UP001586593">
    <property type="component" value="Unassembled WGS sequence"/>
</dbReference>
<accession>A0ABR3V5K2</accession>
<evidence type="ECO:0000313" key="2">
    <source>
        <dbReference type="Proteomes" id="UP001586593"/>
    </source>
</evidence>
<organism evidence="1 2">
    <name type="scientific">Phialemonium thermophilum</name>
    <dbReference type="NCBI Taxonomy" id="223376"/>
    <lineage>
        <taxon>Eukaryota</taxon>
        <taxon>Fungi</taxon>
        <taxon>Dikarya</taxon>
        <taxon>Ascomycota</taxon>
        <taxon>Pezizomycotina</taxon>
        <taxon>Sordariomycetes</taxon>
        <taxon>Sordariomycetidae</taxon>
        <taxon>Cephalothecales</taxon>
        <taxon>Cephalothecaceae</taxon>
        <taxon>Phialemonium</taxon>
    </lineage>
</organism>
<name>A0ABR3V5K2_9PEZI</name>
<gene>
    <name evidence="1" type="ORF">VTK73DRAFT_4842</name>
</gene>
<comment type="caution">
    <text evidence="1">The sequence shown here is derived from an EMBL/GenBank/DDBJ whole genome shotgun (WGS) entry which is preliminary data.</text>
</comment>
<protein>
    <submittedName>
        <fullName evidence="1">Uncharacterized protein</fullName>
    </submittedName>
</protein>
<sequence length="97" mass="10768">MRVWASVKMGSRSAGREPFFWCSSTVDQSMGPRAWKGSALSSLSLLAPGQLSGLYLHSLGRQTKVVLGLDGKRMCGRRSTWGMCRRNAYPFLREARA</sequence>
<reference evidence="1 2" key="1">
    <citation type="journal article" date="2024" name="Commun. Biol.">
        <title>Comparative genomic analysis of thermophilic fungi reveals convergent evolutionary adaptations and gene losses.</title>
        <authorList>
            <person name="Steindorff A.S."/>
            <person name="Aguilar-Pontes M.V."/>
            <person name="Robinson A.J."/>
            <person name="Andreopoulos B."/>
            <person name="LaButti K."/>
            <person name="Kuo A."/>
            <person name="Mondo S."/>
            <person name="Riley R."/>
            <person name="Otillar R."/>
            <person name="Haridas S."/>
            <person name="Lipzen A."/>
            <person name="Grimwood J."/>
            <person name="Schmutz J."/>
            <person name="Clum A."/>
            <person name="Reid I.D."/>
            <person name="Moisan M.C."/>
            <person name="Butler G."/>
            <person name="Nguyen T.T.M."/>
            <person name="Dewar K."/>
            <person name="Conant G."/>
            <person name="Drula E."/>
            <person name="Henrissat B."/>
            <person name="Hansel C."/>
            <person name="Singer S."/>
            <person name="Hutchinson M.I."/>
            <person name="de Vries R.P."/>
            <person name="Natvig D.O."/>
            <person name="Powell A.J."/>
            <person name="Tsang A."/>
            <person name="Grigoriev I.V."/>
        </authorList>
    </citation>
    <scope>NUCLEOTIDE SEQUENCE [LARGE SCALE GENOMIC DNA]</scope>
    <source>
        <strain evidence="1 2">ATCC 24622</strain>
    </source>
</reference>
<keyword evidence="2" id="KW-1185">Reference proteome</keyword>
<proteinExistence type="predicted"/>